<evidence type="ECO:0000313" key="1">
    <source>
        <dbReference type="EMBL" id="MEJ2901181.1"/>
    </source>
</evidence>
<dbReference type="Proteomes" id="UP001378956">
    <property type="component" value="Unassembled WGS sequence"/>
</dbReference>
<proteinExistence type="predicted"/>
<keyword evidence="2" id="KW-1185">Reference proteome</keyword>
<protein>
    <submittedName>
        <fullName evidence="1">Uncharacterized protein</fullName>
    </submittedName>
</protein>
<evidence type="ECO:0000313" key="2">
    <source>
        <dbReference type="Proteomes" id="UP001378956"/>
    </source>
</evidence>
<sequence>MYISMQGNWTVRVTAKNATFKQQFVVQGATSGNGTYQGTVGAADVVVTGAMWTLNIQHNPGTGFQNSDARIKFPTKVGGNYQFQIQSNDGGGDQDFDDLVLTCFTPAGYQDYLAYGHVSTYSGLCLYNPCYRSHFVIDNIFAFEKALKNPGIREVLEKYYPERIPSVIVNPNPPDPGPFKPLMINLTDDRQTPSRVADLFSIENQERAIDTRAASLKGTENISLESTLKYTKTIQLDTNVSNTLSSARRDIVGVFDNARFGCSVVDGKNISLNFEEYDRTAAEKAGNPYTGSGERRNLGFAITDMNGNYIFHYKHTLTDIFDELFDYASGEDLAAQVMPDLIVSIPGSTVGAPVLYESACYFNVSRIKRIDICIPASVIPKPFNCFNGNMIGSLGNVIIGGNQNSTASFAFAAMDRNSAALDNHLHADGRISSHNVLAGLNIDCAAWAGTVDVKGCLYNTQRKANDPIIAFYTIRYSKNMSEPFSSWNYVTEGYMGYLFQGFGLDLLPKLIGSYDTIPLKVDGGPAIKVPYYLNVEAQIEAGIPWIPYDKNRLIQLNTAIYQSTAPGTVYFRMDGYDAAGNHISGATDMIAMYIDNNSLGFSLDNVWFDADGVNIVKAECNLYRIKEAYLNTPLNVTFKACETHPNSVFQDHYDLSIGKCGTSAGFEVKRLGSSLPEPSILHGDNPTNNEAHNCPGYRGTADASKFGDSNSHQITFVPLPVPTGKWLEPTESYATVSIGLTASKRTTNGYGAGANAGNYIVSAGVAIERLP</sequence>
<name>A0ABU8NFZ8_9SPHI</name>
<comment type="caution">
    <text evidence="1">The sequence shown here is derived from an EMBL/GenBank/DDBJ whole genome shotgun (WGS) entry which is preliminary data.</text>
</comment>
<dbReference type="EMBL" id="JBBEUB010000001">
    <property type="protein sequence ID" value="MEJ2901181.1"/>
    <property type="molecule type" value="Genomic_DNA"/>
</dbReference>
<organism evidence="1 2">
    <name type="scientific">Pedobacter panaciterrae</name>
    <dbReference type="NCBI Taxonomy" id="363849"/>
    <lineage>
        <taxon>Bacteria</taxon>
        <taxon>Pseudomonadati</taxon>
        <taxon>Bacteroidota</taxon>
        <taxon>Sphingobacteriia</taxon>
        <taxon>Sphingobacteriales</taxon>
        <taxon>Sphingobacteriaceae</taxon>
        <taxon>Pedobacter</taxon>
    </lineage>
</organism>
<dbReference type="RefSeq" id="WP_337715035.1">
    <property type="nucleotide sequence ID" value="NZ_JBBEUB010000001.1"/>
</dbReference>
<gene>
    <name evidence="1" type="ORF">WAE58_02020</name>
</gene>
<reference evidence="1 2" key="1">
    <citation type="submission" date="2024-03" db="EMBL/GenBank/DDBJ databases">
        <title>Sequence of Lycoming College Course Isolates.</title>
        <authorList>
            <person name="Plotts O."/>
            <person name="Newman J."/>
        </authorList>
    </citation>
    <scope>NUCLEOTIDE SEQUENCE [LARGE SCALE GENOMIC DNA]</scope>
    <source>
        <strain evidence="1 2">CJB-3</strain>
    </source>
</reference>
<accession>A0ABU8NFZ8</accession>